<feature type="compositionally biased region" description="Low complexity" evidence="1">
    <location>
        <begin position="240"/>
        <end position="252"/>
    </location>
</feature>
<dbReference type="EMBL" id="CADCVK010000087">
    <property type="protein sequence ID" value="CAA9467992.1"/>
    <property type="molecule type" value="Genomic_DNA"/>
</dbReference>
<proteinExistence type="predicted"/>
<feature type="compositionally biased region" description="Basic and acidic residues" evidence="1">
    <location>
        <begin position="129"/>
        <end position="138"/>
    </location>
</feature>
<gene>
    <name evidence="2" type="ORF">AVDCRST_MAG12-498</name>
</gene>
<organism evidence="2">
    <name type="scientific">uncultured Rubrobacteraceae bacterium</name>
    <dbReference type="NCBI Taxonomy" id="349277"/>
    <lineage>
        <taxon>Bacteria</taxon>
        <taxon>Bacillati</taxon>
        <taxon>Actinomycetota</taxon>
        <taxon>Rubrobacteria</taxon>
        <taxon>Rubrobacterales</taxon>
        <taxon>Rubrobacteraceae</taxon>
        <taxon>environmental samples</taxon>
    </lineage>
</organism>
<feature type="compositionally biased region" description="Low complexity" evidence="1">
    <location>
        <begin position="1"/>
        <end position="12"/>
    </location>
</feature>
<feature type="compositionally biased region" description="Basic and acidic residues" evidence="1">
    <location>
        <begin position="49"/>
        <end position="62"/>
    </location>
</feature>
<reference evidence="2" key="1">
    <citation type="submission" date="2020-02" db="EMBL/GenBank/DDBJ databases">
        <authorList>
            <person name="Meier V. D."/>
        </authorList>
    </citation>
    <scope>NUCLEOTIDE SEQUENCE</scope>
    <source>
        <strain evidence="2">AVDCRST_MAG12</strain>
    </source>
</reference>
<feature type="compositionally biased region" description="Low complexity" evidence="1">
    <location>
        <begin position="146"/>
        <end position="170"/>
    </location>
</feature>
<feature type="region of interest" description="Disordered" evidence="1">
    <location>
        <begin position="1"/>
        <end position="260"/>
    </location>
</feature>
<feature type="compositionally biased region" description="Pro residues" evidence="1">
    <location>
        <begin position="87"/>
        <end position="96"/>
    </location>
</feature>
<feature type="non-terminal residue" evidence="2">
    <location>
        <position position="260"/>
    </location>
</feature>
<feature type="compositionally biased region" description="Basic residues" evidence="1">
    <location>
        <begin position="222"/>
        <end position="239"/>
    </location>
</feature>
<evidence type="ECO:0000313" key="2">
    <source>
        <dbReference type="EMBL" id="CAA9467992.1"/>
    </source>
</evidence>
<feature type="non-terminal residue" evidence="2">
    <location>
        <position position="1"/>
    </location>
</feature>
<evidence type="ECO:0000256" key="1">
    <source>
        <dbReference type="SAM" id="MobiDB-lite"/>
    </source>
</evidence>
<feature type="compositionally biased region" description="Basic and acidic residues" evidence="1">
    <location>
        <begin position="177"/>
        <end position="193"/>
    </location>
</feature>
<sequence>AGAQPRGRPAGPRSRRGRVPRGLEDVRVRRHGPRGRLLLDPARGVRLPRRPDGLGQVDDHAAPHQGARAVRGRDRRGGPRAGLHHPPQGPVLPPQPRRGLPGLQAPAQPHGVRQRRLRAAGHGPLAQGHPREGPRHPAPDGPGHEAALLPRPALGRRAAARGGRPGVRQPPAAPARRRADGQPRSRDLRRDHAAPVPHQPHGDDGHRRHPRRRHGRPDAPARHRGPRGPRHPRRGRRGLRAPAPARGRPGLPLRRRLPGM</sequence>
<name>A0A6J4REW5_9ACTN</name>
<protein>
    <submittedName>
        <fullName evidence="2">Cell-division-associated, ABC-transporter-like signaling protein FtsE</fullName>
    </submittedName>
</protein>
<dbReference type="AlphaFoldDB" id="A0A6J4REW5"/>
<accession>A0A6J4REW5</accession>